<dbReference type="GeneID" id="20283715"/>
<evidence type="ECO:0000313" key="1">
    <source>
        <dbReference type="EMBL" id="AID17940.1"/>
    </source>
</evidence>
<name>A0A068CGE1_9CAUD</name>
<accession>A0A068CGE1</accession>
<gene>
    <name evidence="1" type="ORF">BPABA14_00260</name>
</gene>
<dbReference type="EMBL" id="KJ817802">
    <property type="protein sequence ID" value="AID17940.1"/>
    <property type="molecule type" value="Genomic_DNA"/>
</dbReference>
<sequence length="111" mass="12435">MVTEIYTAITTSISELKKNPVKAAEHDVVCVLNRCKPAFYTVSPDKMAELLKSGKEKNDLFGDIATAYDCAISALDMVNKELQPELFHMIEQIIICCIGEDEFNKIKKSSF</sequence>
<protein>
    <submittedName>
        <fullName evidence="1">Uncharacterized protein</fullName>
    </submittedName>
</protein>
<dbReference type="Proteomes" id="UP000027393">
    <property type="component" value="Segment"/>
</dbReference>
<proteinExistence type="predicted"/>
<dbReference type="RefSeq" id="YP_009055447.1">
    <property type="nucleotide sequence ID" value="NC_024785.1"/>
</dbReference>
<evidence type="ECO:0000313" key="2">
    <source>
        <dbReference type="Proteomes" id="UP000027393"/>
    </source>
</evidence>
<dbReference type="KEGG" id="vg:20283715"/>
<organism evidence="1 2">
    <name type="scientific">Acinetobacter phage YMC-13-01-C62</name>
    <dbReference type="NCBI Taxonomy" id="1505225"/>
    <lineage>
        <taxon>Viruses</taxon>
        <taxon>Duplodnaviria</taxon>
        <taxon>Heunggongvirae</taxon>
        <taxon>Uroviricota</taxon>
        <taxon>Caudoviricetes</taxon>
        <taxon>Obolenskvirus</taxon>
        <taxon>Obolenskvirus AbC62</taxon>
    </lineage>
</organism>
<dbReference type="OrthoDB" id="31950at10239"/>
<keyword evidence="2" id="KW-1185">Reference proteome</keyword>
<reference evidence="1 2" key="1">
    <citation type="submission" date="2014-05" db="EMBL/GenBank/DDBJ databases">
        <title>Complete Genome Sequence of the Acinetobacter phage YMC/13/01/C62.</title>
        <authorList>
            <person name="Jeon J."/>
            <person name="Yong D."/>
            <person name="Lee K."/>
        </authorList>
    </citation>
    <scope>NUCLEOTIDE SEQUENCE [LARGE SCALE GENOMIC DNA]</scope>
</reference>